<dbReference type="SUPFAM" id="SSF102114">
    <property type="entry name" value="Radical SAM enzymes"/>
    <property type="match status" value="1"/>
</dbReference>
<accession>A0ABV6YWB2</accession>
<name>A0ABV6YWB2_UNCC1</name>
<dbReference type="InterPro" id="IPR058240">
    <property type="entry name" value="rSAM_sf"/>
</dbReference>
<evidence type="ECO:0008006" key="3">
    <source>
        <dbReference type="Google" id="ProtNLM"/>
    </source>
</evidence>
<organism evidence="1 2">
    <name type="scientific">candidate division CSSED10-310 bacterium</name>
    <dbReference type="NCBI Taxonomy" id="2855610"/>
    <lineage>
        <taxon>Bacteria</taxon>
        <taxon>Bacteria division CSSED10-310</taxon>
    </lineage>
</organism>
<protein>
    <recommendedName>
        <fullName evidence="3">Radical SAM protein</fullName>
    </recommendedName>
</protein>
<feature type="non-terminal residue" evidence="1">
    <location>
        <position position="1"/>
    </location>
</feature>
<dbReference type="EMBL" id="JBHPBY010000102">
    <property type="protein sequence ID" value="MFC1850491.1"/>
    <property type="molecule type" value="Genomic_DNA"/>
</dbReference>
<sequence>ESGSENCLKAIAKEQLTRSKIIDFALQCKKYAIVPEFSFMLGTGDAHLQEFEETVSLIRKIKTVNEQSIIVLYLFSPVALTPHANRLLNGGFMFPDHLAAWESSPWSYFDRRRGAYSPWLPQKLIHRLHNFEVVLNARFPAVSDIHLPVWARKILSVVAAPRYQFQLYQFPLELKIFLRLASYIRPEERGL</sequence>
<keyword evidence="2" id="KW-1185">Reference proteome</keyword>
<gene>
    <name evidence="1" type="ORF">ACFL27_09900</name>
</gene>
<evidence type="ECO:0000313" key="1">
    <source>
        <dbReference type="EMBL" id="MFC1850491.1"/>
    </source>
</evidence>
<comment type="caution">
    <text evidence="1">The sequence shown here is derived from an EMBL/GenBank/DDBJ whole genome shotgun (WGS) entry which is preliminary data.</text>
</comment>
<proteinExistence type="predicted"/>
<reference evidence="1 2" key="1">
    <citation type="submission" date="2024-09" db="EMBL/GenBank/DDBJ databases">
        <title>Laminarin stimulates single cell rates of sulfate reduction while oxygen inhibits transcriptomic activity in coastal marine sediment.</title>
        <authorList>
            <person name="Lindsay M."/>
            <person name="Orcutt B."/>
            <person name="Emerson D."/>
            <person name="Stepanauskas R."/>
            <person name="D'Angelo T."/>
        </authorList>
    </citation>
    <scope>NUCLEOTIDE SEQUENCE [LARGE SCALE GENOMIC DNA]</scope>
    <source>
        <strain evidence="1">SAG AM-311-K15</strain>
    </source>
</reference>
<evidence type="ECO:0000313" key="2">
    <source>
        <dbReference type="Proteomes" id="UP001594351"/>
    </source>
</evidence>
<dbReference type="Proteomes" id="UP001594351">
    <property type="component" value="Unassembled WGS sequence"/>
</dbReference>